<dbReference type="SUPFAM" id="SSF56784">
    <property type="entry name" value="HAD-like"/>
    <property type="match status" value="1"/>
</dbReference>
<dbReference type="Gene3D" id="1.20.1440.100">
    <property type="entry name" value="SG protein - dephosphorylation function"/>
    <property type="match status" value="1"/>
</dbReference>
<accession>A0A9D1JVU2</accession>
<dbReference type="InterPro" id="IPR023214">
    <property type="entry name" value="HAD_sf"/>
</dbReference>
<name>A0A9D1JVU2_9FIRM</name>
<dbReference type="Gene3D" id="3.40.50.1000">
    <property type="entry name" value="HAD superfamily/HAD-like"/>
    <property type="match status" value="1"/>
</dbReference>
<protein>
    <submittedName>
        <fullName evidence="1">Haloacid dehalogenase-like hydrolase</fullName>
    </submittedName>
</protein>
<dbReference type="GO" id="GO:0016787">
    <property type="term" value="F:hydrolase activity"/>
    <property type="evidence" value="ECO:0007669"/>
    <property type="project" value="UniProtKB-KW"/>
</dbReference>
<evidence type="ECO:0000313" key="1">
    <source>
        <dbReference type="EMBL" id="HIS67641.1"/>
    </source>
</evidence>
<evidence type="ECO:0000313" key="2">
    <source>
        <dbReference type="Proteomes" id="UP000824001"/>
    </source>
</evidence>
<organism evidence="1 2">
    <name type="scientific">Candidatus Scatomorpha merdipullorum</name>
    <dbReference type="NCBI Taxonomy" id="2840927"/>
    <lineage>
        <taxon>Bacteria</taxon>
        <taxon>Bacillati</taxon>
        <taxon>Bacillota</taxon>
        <taxon>Clostridia</taxon>
        <taxon>Eubacteriales</taxon>
        <taxon>Candidatus Scatomorpha</taxon>
    </lineage>
</organism>
<sequence>MELVNVYDFDKTILPYDSTEAFFAFCLRRWPRVAGPALGALPYAAGMKLGLTDKTRAKEAFYRFLTRVPDVDAAVEEFWRGRFGDIGLWYLAQSRPDDIISSASPDFLLRPVAKELGVRLIASRVDRYSGWTLGMNNHDEEKVRRLRGEFPDVEVDEFYSDSLSDTPMARIARRAFIVRNGELFPWPEQGE</sequence>
<reference evidence="1" key="1">
    <citation type="submission" date="2020-10" db="EMBL/GenBank/DDBJ databases">
        <authorList>
            <person name="Gilroy R."/>
        </authorList>
    </citation>
    <scope>NUCLEOTIDE SEQUENCE</scope>
    <source>
        <strain evidence="1">ChiHjej10B9-9673</strain>
    </source>
</reference>
<reference evidence="1" key="2">
    <citation type="journal article" date="2021" name="PeerJ">
        <title>Extensive microbial diversity within the chicken gut microbiome revealed by metagenomics and culture.</title>
        <authorList>
            <person name="Gilroy R."/>
            <person name="Ravi A."/>
            <person name="Getino M."/>
            <person name="Pursley I."/>
            <person name="Horton D.L."/>
            <person name="Alikhan N.F."/>
            <person name="Baker D."/>
            <person name="Gharbi K."/>
            <person name="Hall N."/>
            <person name="Watson M."/>
            <person name="Adriaenssens E.M."/>
            <person name="Foster-Nyarko E."/>
            <person name="Jarju S."/>
            <person name="Secka A."/>
            <person name="Antonio M."/>
            <person name="Oren A."/>
            <person name="Chaudhuri R.R."/>
            <person name="La Ragione R."/>
            <person name="Hildebrand F."/>
            <person name="Pallen M.J."/>
        </authorList>
    </citation>
    <scope>NUCLEOTIDE SEQUENCE</scope>
    <source>
        <strain evidence="1">ChiHjej10B9-9673</strain>
    </source>
</reference>
<proteinExistence type="predicted"/>
<dbReference type="AlphaFoldDB" id="A0A9D1JVU2"/>
<dbReference type="InterPro" id="IPR036412">
    <property type="entry name" value="HAD-like_sf"/>
</dbReference>
<gene>
    <name evidence="1" type="ORF">IAC18_08745</name>
</gene>
<dbReference type="EMBL" id="DVJK01000248">
    <property type="protein sequence ID" value="HIS67641.1"/>
    <property type="molecule type" value="Genomic_DNA"/>
</dbReference>
<keyword evidence="1" id="KW-0378">Hydrolase</keyword>
<comment type="caution">
    <text evidence="1">The sequence shown here is derived from an EMBL/GenBank/DDBJ whole genome shotgun (WGS) entry which is preliminary data.</text>
</comment>
<dbReference type="Pfam" id="PF12710">
    <property type="entry name" value="HAD"/>
    <property type="match status" value="1"/>
</dbReference>
<dbReference type="Proteomes" id="UP000824001">
    <property type="component" value="Unassembled WGS sequence"/>
</dbReference>